<sequence length="488" mass="53557">MTTPHHPHDIAHRFLTAGTADRMALVRDPEAADALRSLLGPDAYDELRRSAGPAPTGHLAAEPTNLVFVPGVMGSVLASTGLGGVWWLDIRSRSRIDSLALGPDGHSDAHPSFKIQPVAVDASYEGFLFAAERQAGVQHLTFPYDWRKPFGVSADRLHETVLAAHEANQPKTPLHLVAHSMGGLVVRTALMRHPDLWDRIGKIVFLGTPHYGSPAIGGYLKNHFWGHEFLTLLRRYLTRETFRSLSGVLGLLPAPAGVYPATGGAKDGGPDYDHPCGNFDFYDAAAWHLKLSPAELLRLQSLLDATAQQHRDLHTWHHSLDQRQRDRMAVIAGTGFKTLFRLAYNKRMGFLWQHMDRVTSRVPHHPDRDGDGRVPLASAQLPWVGQTRYVHGEHGSLPSLPAVQEDVWRFLANKPMRLSVSPAAAMGEHLAGGSPATSALALPRPAQPRSPEDPGYLDITGPTAARLADLEQRLACGELPEFIRTRLL</sequence>
<evidence type="ECO:0000256" key="1">
    <source>
        <dbReference type="SAM" id="MobiDB-lite"/>
    </source>
</evidence>
<dbReference type="Gene3D" id="3.40.50.1820">
    <property type="entry name" value="alpha/beta hydrolase"/>
    <property type="match status" value="1"/>
</dbReference>
<dbReference type="GO" id="GO:0008374">
    <property type="term" value="F:O-acyltransferase activity"/>
    <property type="evidence" value="ECO:0007669"/>
    <property type="project" value="InterPro"/>
</dbReference>
<evidence type="ECO:0000313" key="2">
    <source>
        <dbReference type="EMBL" id="QGV76867.1"/>
    </source>
</evidence>
<dbReference type="Proteomes" id="UP000422572">
    <property type="component" value="Chromosome"/>
</dbReference>
<reference evidence="2 3" key="1">
    <citation type="submission" date="2018-12" db="EMBL/GenBank/DDBJ databases">
        <title>Complete genome sequence of Streptomyces ficellus NRRL8067, the producer of ficellomycin, feldamycin and nojirimycin.</title>
        <authorList>
            <person name="Zhang H."/>
            <person name="Yue R."/>
            <person name="Liu Y."/>
            <person name="Li M."/>
            <person name="Mu H."/>
            <person name="Zhang J."/>
        </authorList>
    </citation>
    <scope>NUCLEOTIDE SEQUENCE [LARGE SCALE GENOMIC DNA]</scope>
    <source>
        <strain evidence="2 3">NRRL 8067</strain>
    </source>
</reference>
<evidence type="ECO:0000313" key="3">
    <source>
        <dbReference type="Proteomes" id="UP000422572"/>
    </source>
</evidence>
<name>A0A6I6F782_9ACTN</name>
<dbReference type="RefSeq" id="WP_156690690.1">
    <property type="nucleotide sequence ID" value="NZ_CP034279.1"/>
</dbReference>
<proteinExistence type="predicted"/>
<dbReference type="SUPFAM" id="SSF53474">
    <property type="entry name" value="alpha/beta-Hydrolases"/>
    <property type="match status" value="1"/>
</dbReference>
<keyword evidence="3" id="KW-1185">Reference proteome</keyword>
<dbReference type="EMBL" id="CP034279">
    <property type="protein sequence ID" value="QGV76867.1"/>
    <property type="molecule type" value="Genomic_DNA"/>
</dbReference>
<dbReference type="KEGG" id="sfic:EIZ62_00225"/>
<dbReference type="Pfam" id="PF02450">
    <property type="entry name" value="LCAT"/>
    <property type="match status" value="1"/>
</dbReference>
<dbReference type="InterPro" id="IPR029058">
    <property type="entry name" value="AB_hydrolase_fold"/>
</dbReference>
<evidence type="ECO:0008006" key="4">
    <source>
        <dbReference type="Google" id="ProtNLM"/>
    </source>
</evidence>
<dbReference type="GO" id="GO:0006629">
    <property type="term" value="P:lipid metabolic process"/>
    <property type="evidence" value="ECO:0007669"/>
    <property type="project" value="InterPro"/>
</dbReference>
<dbReference type="InterPro" id="IPR003386">
    <property type="entry name" value="LACT/PDAT_acylTrfase"/>
</dbReference>
<accession>A0A6I6F782</accession>
<dbReference type="PANTHER" id="PTHR11440">
    <property type="entry name" value="LECITHIN-CHOLESTEROL ACYLTRANSFERASE-RELATED"/>
    <property type="match status" value="1"/>
</dbReference>
<protein>
    <recommendedName>
        <fullName evidence="4">Alpha/beta hydrolase</fullName>
    </recommendedName>
</protein>
<dbReference type="OrthoDB" id="8871309at2"/>
<feature type="region of interest" description="Disordered" evidence="1">
    <location>
        <begin position="429"/>
        <end position="456"/>
    </location>
</feature>
<gene>
    <name evidence="2" type="ORF">EIZ62_00225</name>
</gene>
<dbReference type="AlphaFoldDB" id="A0A6I6F782"/>
<organism evidence="2 3">
    <name type="scientific">Streptomyces ficellus</name>
    <dbReference type="NCBI Taxonomy" id="1977088"/>
    <lineage>
        <taxon>Bacteria</taxon>
        <taxon>Bacillati</taxon>
        <taxon>Actinomycetota</taxon>
        <taxon>Actinomycetes</taxon>
        <taxon>Kitasatosporales</taxon>
        <taxon>Streptomycetaceae</taxon>
        <taxon>Streptomyces</taxon>
    </lineage>
</organism>